<proteinExistence type="predicted"/>
<evidence type="ECO:0000313" key="3">
    <source>
        <dbReference type="Proteomes" id="UP001501153"/>
    </source>
</evidence>
<accession>A0ABP8I9S3</accession>
<dbReference type="Pfam" id="PF13590">
    <property type="entry name" value="DUF4136"/>
    <property type="match status" value="1"/>
</dbReference>
<name>A0ABP8I9S3_9BACT</name>
<comment type="caution">
    <text evidence="2">The sequence shown here is derived from an EMBL/GenBank/DDBJ whole genome shotgun (WGS) entry which is preliminary data.</text>
</comment>
<evidence type="ECO:0000313" key="2">
    <source>
        <dbReference type="EMBL" id="GAA4354372.1"/>
    </source>
</evidence>
<dbReference type="InterPro" id="IPR025411">
    <property type="entry name" value="DUF4136"/>
</dbReference>
<dbReference type="EMBL" id="BAABGZ010000016">
    <property type="protein sequence ID" value="GAA4354372.1"/>
    <property type="molecule type" value="Genomic_DNA"/>
</dbReference>
<evidence type="ECO:0000259" key="1">
    <source>
        <dbReference type="Pfam" id="PF13590"/>
    </source>
</evidence>
<dbReference type="Proteomes" id="UP001501153">
    <property type="component" value="Unassembled WGS sequence"/>
</dbReference>
<dbReference type="Gene3D" id="3.30.160.670">
    <property type="match status" value="1"/>
</dbReference>
<feature type="domain" description="DUF4136" evidence="1">
    <location>
        <begin position="8"/>
        <end position="165"/>
    </location>
</feature>
<keyword evidence="3" id="KW-1185">Reference proteome</keyword>
<organism evidence="2 3">
    <name type="scientific">Hymenobacter saemangeumensis</name>
    <dbReference type="NCBI Taxonomy" id="1084522"/>
    <lineage>
        <taxon>Bacteria</taxon>
        <taxon>Pseudomonadati</taxon>
        <taxon>Bacteroidota</taxon>
        <taxon>Cytophagia</taxon>
        <taxon>Cytophagales</taxon>
        <taxon>Hymenobacteraceae</taxon>
        <taxon>Hymenobacter</taxon>
    </lineage>
</organism>
<reference evidence="3" key="1">
    <citation type="journal article" date="2019" name="Int. J. Syst. Evol. Microbiol.">
        <title>The Global Catalogue of Microorganisms (GCM) 10K type strain sequencing project: providing services to taxonomists for standard genome sequencing and annotation.</title>
        <authorList>
            <consortium name="The Broad Institute Genomics Platform"/>
            <consortium name="The Broad Institute Genome Sequencing Center for Infectious Disease"/>
            <person name="Wu L."/>
            <person name="Ma J."/>
        </authorList>
    </citation>
    <scope>NUCLEOTIDE SEQUENCE [LARGE SCALE GENOMIC DNA]</scope>
    <source>
        <strain evidence="3">JCM 17923</strain>
    </source>
</reference>
<sequence length="185" mass="21328">MTLSEARVESDYSYSGKFHRYRTFEFMQGPGLASDSSEVGKVLREAIHTRLRQQGYRPAASGKPDLLVNFQLFAGNIRLRGYEQQSLEEWIKRGYEDDEYTPERMRQTYQPVNMLMSDGTLMVTLIDARNQRAVWNGYASGVEVPNGISMDLLLRRTVRSIFDNYRVFTEGYLMTPQEARSGGRD</sequence>
<gene>
    <name evidence="2" type="ORF">GCM10023185_16130</name>
</gene>
<protein>
    <recommendedName>
        <fullName evidence="1">DUF4136 domain-containing protein</fullName>
    </recommendedName>
</protein>